<keyword evidence="5" id="KW-0571">Peptide transport</keyword>
<evidence type="ECO:0000256" key="1">
    <source>
        <dbReference type="ARBA" id="ARBA00004193"/>
    </source>
</evidence>
<sequence length="555" mass="62173">MKGKWKSLIGLVLSTSLVITGCSVSSSGDKEASLAENQVLRLSIPASIPTLDSGIAIDTASMDVLNNIQEGLMRSGKTNQPENGIAEDVEISEDKMTYTFKLREDAKWSDGKSVTAKDFEYAWKRVLDPKTASQYAHLFYPIKNAQEYHIGQDENGKPTKATVNQVGIKAKDDQTLTVTLKRPMFNFLSVITLPTFLPIREDIHKKFGDQYALQPENMLYNGPFVLKSQSQSKWVLTKNEQYWDKNSVYLNTVELYTVKDVALGINLYNAGQVDTAMLDQAFVDAFKQSPDYVKVDHASTFYVQMNHSKSFTNNANIRKAISLAIDRQDITQGILKDGSAPALSMVPPSLNGAGNKSFRSHGEVISPNTELAQQYFKTGLKELGLTKAPDRVVLVCTDTTTSKNVALTIKDQLQKILGLDVKLDSPPLKVRLEKATKGEFDLMLSGWGADYNDPMSFLDIWTSDNSMNHTRYKNPQYDQLIQQAKMAKTQEEQFKYLLQAEQKLVGVQNGDTTIAPLYYMSESILQKTKVKEVYRHPYGATLSLKWAYIAKQQDK</sequence>
<dbReference type="FunFam" id="3.10.105.10:FF:000001">
    <property type="entry name" value="Oligopeptide ABC transporter, oligopeptide-binding protein"/>
    <property type="match status" value="1"/>
</dbReference>
<comment type="similarity">
    <text evidence="2">Belongs to the bacterial solute-binding protein 5 family.</text>
</comment>
<reference evidence="7 8" key="1">
    <citation type="submission" date="2019-03" db="EMBL/GenBank/DDBJ databases">
        <title>Genomic Encyclopedia of Type Strains, Phase IV (KMG-IV): sequencing the most valuable type-strain genomes for metagenomic binning, comparative biology and taxonomic classification.</title>
        <authorList>
            <person name="Goeker M."/>
        </authorList>
    </citation>
    <scope>NUCLEOTIDE SEQUENCE [LARGE SCALE GENOMIC DNA]</scope>
    <source>
        <strain evidence="7 8">DSM 45707</strain>
    </source>
</reference>
<dbReference type="InterPro" id="IPR023765">
    <property type="entry name" value="SBP_5_CS"/>
</dbReference>
<dbReference type="CDD" id="cd08504">
    <property type="entry name" value="PBP2_OppA"/>
    <property type="match status" value="1"/>
</dbReference>
<dbReference type="PROSITE" id="PS01040">
    <property type="entry name" value="SBP_BACTERIAL_5"/>
    <property type="match status" value="1"/>
</dbReference>
<dbReference type="PANTHER" id="PTHR30290">
    <property type="entry name" value="PERIPLASMIC BINDING COMPONENT OF ABC TRANSPORTER"/>
    <property type="match status" value="1"/>
</dbReference>
<organism evidence="7 8">
    <name type="scientific">Hazenella coriacea</name>
    <dbReference type="NCBI Taxonomy" id="1179467"/>
    <lineage>
        <taxon>Bacteria</taxon>
        <taxon>Bacillati</taxon>
        <taxon>Bacillota</taxon>
        <taxon>Bacilli</taxon>
        <taxon>Bacillales</taxon>
        <taxon>Thermoactinomycetaceae</taxon>
        <taxon>Hazenella</taxon>
    </lineage>
</organism>
<dbReference type="GO" id="GO:0030288">
    <property type="term" value="C:outer membrane-bounded periplasmic space"/>
    <property type="evidence" value="ECO:0007669"/>
    <property type="project" value="UniProtKB-ARBA"/>
</dbReference>
<dbReference type="Gene3D" id="3.10.105.10">
    <property type="entry name" value="Dipeptide-binding Protein, Domain 3"/>
    <property type="match status" value="1"/>
</dbReference>
<evidence type="ECO:0000256" key="5">
    <source>
        <dbReference type="ARBA" id="ARBA00022856"/>
    </source>
</evidence>
<comment type="caution">
    <text evidence="7">The sequence shown here is derived from an EMBL/GenBank/DDBJ whole genome shotgun (WGS) entry which is preliminary data.</text>
</comment>
<keyword evidence="3" id="KW-0813">Transport</keyword>
<accession>A0A4R3LB20</accession>
<name>A0A4R3LB20_9BACL</name>
<dbReference type="InterPro" id="IPR030678">
    <property type="entry name" value="Peptide/Ni-bd"/>
</dbReference>
<evidence type="ECO:0000256" key="4">
    <source>
        <dbReference type="ARBA" id="ARBA00022729"/>
    </source>
</evidence>
<dbReference type="FunFam" id="3.90.76.10:FF:000001">
    <property type="entry name" value="Oligopeptide ABC transporter substrate-binding protein"/>
    <property type="match status" value="1"/>
</dbReference>
<evidence type="ECO:0000313" key="7">
    <source>
        <dbReference type="EMBL" id="TCS96912.1"/>
    </source>
</evidence>
<proteinExistence type="inferred from homology"/>
<feature type="domain" description="Solute-binding protein family 5" evidence="6">
    <location>
        <begin position="81"/>
        <end position="467"/>
    </location>
</feature>
<dbReference type="Pfam" id="PF00496">
    <property type="entry name" value="SBP_bac_5"/>
    <property type="match status" value="1"/>
</dbReference>
<keyword evidence="5" id="KW-0653">Protein transport</keyword>
<dbReference type="AlphaFoldDB" id="A0A4R3LB20"/>
<evidence type="ECO:0000256" key="2">
    <source>
        <dbReference type="ARBA" id="ARBA00005695"/>
    </source>
</evidence>
<evidence type="ECO:0000259" key="6">
    <source>
        <dbReference type="Pfam" id="PF00496"/>
    </source>
</evidence>
<dbReference type="SUPFAM" id="SSF53850">
    <property type="entry name" value="Periplasmic binding protein-like II"/>
    <property type="match status" value="1"/>
</dbReference>
<dbReference type="InterPro" id="IPR000914">
    <property type="entry name" value="SBP_5_dom"/>
</dbReference>
<dbReference type="PANTHER" id="PTHR30290:SF10">
    <property type="entry name" value="PERIPLASMIC OLIGOPEPTIDE-BINDING PROTEIN-RELATED"/>
    <property type="match status" value="1"/>
</dbReference>
<comment type="subcellular location">
    <subcellularLocation>
        <location evidence="1">Cell membrane</location>
        <topology evidence="1">Lipid-anchor</topology>
    </subcellularLocation>
</comment>
<protein>
    <submittedName>
        <fullName evidence="7">Oligopeptide transport system substrate-binding protein</fullName>
    </submittedName>
</protein>
<dbReference type="InterPro" id="IPR039424">
    <property type="entry name" value="SBP_5"/>
</dbReference>
<gene>
    <name evidence="7" type="ORF">EDD58_101559</name>
</gene>
<keyword evidence="4" id="KW-0732">Signal</keyword>
<dbReference type="PROSITE" id="PS51257">
    <property type="entry name" value="PROKAR_LIPOPROTEIN"/>
    <property type="match status" value="1"/>
</dbReference>
<dbReference type="Proteomes" id="UP000294937">
    <property type="component" value="Unassembled WGS sequence"/>
</dbReference>
<dbReference type="OrthoDB" id="9801912at2"/>
<dbReference type="RefSeq" id="WP_131923288.1">
    <property type="nucleotide sequence ID" value="NZ_SMAG01000001.1"/>
</dbReference>
<evidence type="ECO:0000256" key="3">
    <source>
        <dbReference type="ARBA" id="ARBA00022448"/>
    </source>
</evidence>
<dbReference type="GO" id="GO:1904680">
    <property type="term" value="F:peptide transmembrane transporter activity"/>
    <property type="evidence" value="ECO:0007669"/>
    <property type="project" value="TreeGrafter"/>
</dbReference>
<dbReference type="GO" id="GO:0015833">
    <property type="term" value="P:peptide transport"/>
    <property type="evidence" value="ECO:0007669"/>
    <property type="project" value="UniProtKB-KW"/>
</dbReference>
<dbReference type="Gene3D" id="3.90.76.10">
    <property type="entry name" value="Dipeptide-binding Protein, Domain 1"/>
    <property type="match status" value="1"/>
</dbReference>
<dbReference type="GO" id="GO:0043190">
    <property type="term" value="C:ATP-binding cassette (ABC) transporter complex"/>
    <property type="evidence" value="ECO:0007669"/>
    <property type="project" value="InterPro"/>
</dbReference>
<evidence type="ECO:0000313" key="8">
    <source>
        <dbReference type="Proteomes" id="UP000294937"/>
    </source>
</evidence>
<dbReference type="EMBL" id="SMAG01000001">
    <property type="protein sequence ID" value="TCS96912.1"/>
    <property type="molecule type" value="Genomic_DNA"/>
</dbReference>
<dbReference type="Gene3D" id="3.40.190.10">
    <property type="entry name" value="Periplasmic binding protein-like II"/>
    <property type="match status" value="1"/>
</dbReference>
<dbReference type="PIRSF" id="PIRSF002741">
    <property type="entry name" value="MppA"/>
    <property type="match status" value="1"/>
</dbReference>
<keyword evidence="8" id="KW-1185">Reference proteome</keyword>